<reference evidence="2 3" key="1">
    <citation type="submission" date="2019-04" db="EMBL/GenBank/DDBJ databases">
        <title>Fungal friends and foes A comparative genomics study of 23 Aspergillus species from section Flavi.</title>
        <authorList>
            <consortium name="DOE Joint Genome Institute"/>
            <person name="Kjaerbolling I."/>
            <person name="Vesth T.C."/>
            <person name="Frisvad J.C."/>
            <person name="Nybo J.L."/>
            <person name="Theobald S."/>
            <person name="Kildgaard S."/>
            <person name="Petersen T.I."/>
            <person name="Kuo A."/>
            <person name="Sato A."/>
            <person name="Lyhne E.K."/>
            <person name="Kogle M.E."/>
            <person name="Wiebenga A."/>
            <person name="Kun R.S."/>
            <person name="Lubbers R.J."/>
            <person name="Makela M.R."/>
            <person name="Barry K."/>
            <person name="Chovatia M."/>
            <person name="Clum A."/>
            <person name="Daum C."/>
            <person name="Haridas S."/>
            <person name="He G."/>
            <person name="LaButti K."/>
            <person name="Lipzen A."/>
            <person name="Mondo S."/>
            <person name="Pangilinan J."/>
            <person name="Riley R."/>
            <person name="Salamov A."/>
            <person name="Simmons B.A."/>
            <person name="Magnuson J.K."/>
            <person name="Henrissat B."/>
            <person name="Mortensen U.H."/>
            <person name="Larsen T.O."/>
            <person name="De vries R.P."/>
            <person name="Grigoriev I.V."/>
            <person name="Machida M."/>
            <person name="Baker S.E."/>
            <person name="Andersen M.R."/>
        </authorList>
    </citation>
    <scope>NUCLEOTIDE SEQUENCE [LARGE SCALE GENOMIC DNA]</scope>
    <source>
        <strain evidence="2 3">CBS 117618</strain>
    </source>
</reference>
<organism evidence="2 3">
    <name type="scientific">Aspergillus parasiticus</name>
    <dbReference type="NCBI Taxonomy" id="5067"/>
    <lineage>
        <taxon>Eukaryota</taxon>
        <taxon>Fungi</taxon>
        <taxon>Dikarya</taxon>
        <taxon>Ascomycota</taxon>
        <taxon>Pezizomycotina</taxon>
        <taxon>Eurotiomycetes</taxon>
        <taxon>Eurotiomycetidae</taxon>
        <taxon>Eurotiales</taxon>
        <taxon>Aspergillaceae</taxon>
        <taxon>Aspergillus</taxon>
        <taxon>Aspergillus subgen. Circumdati</taxon>
    </lineage>
</organism>
<proteinExistence type="predicted"/>
<dbReference type="Proteomes" id="UP000326532">
    <property type="component" value="Unassembled WGS sequence"/>
</dbReference>
<keyword evidence="1" id="KW-1133">Transmembrane helix</keyword>
<keyword evidence="3" id="KW-1185">Reference proteome</keyword>
<dbReference type="AlphaFoldDB" id="A0A5N6E2B0"/>
<sequence>MHQHPHSQIYLTTNKEKRQLVRQLTIIQPIITNLGKIIAPVAIMGILSFVLSGRMTSSVPV</sequence>
<name>A0A5N6E2B0_ASPPA</name>
<accession>A0A5N6E2B0</accession>
<gene>
    <name evidence="2" type="ORF">BDV34DRAFT_186885</name>
</gene>
<evidence type="ECO:0000313" key="3">
    <source>
        <dbReference type="Proteomes" id="UP000326532"/>
    </source>
</evidence>
<evidence type="ECO:0000313" key="2">
    <source>
        <dbReference type="EMBL" id="KAB8210520.1"/>
    </source>
</evidence>
<keyword evidence="1" id="KW-0812">Transmembrane</keyword>
<keyword evidence="1" id="KW-0472">Membrane</keyword>
<protein>
    <submittedName>
        <fullName evidence="2">Uncharacterized protein</fullName>
    </submittedName>
</protein>
<dbReference type="EMBL" id="ML734942">
    <property type="protein sequence ID" value="KAB8210520.1"/>
    <property type="molecule type" value="Genomic_DNA"/>
</dbReference>
<dbReference type="VEuPathDB" id="FungiDB:BDV34DRAFT_186885"/>
<evidence type="ECO:0000256" key="1">
    <source>
        <dbReference type="SAM" id="Phobius"/>
    </source>
</evidence>
<feature type="transmembrane region" description="Helical" evidence="1">
    <location>
        <begin position="26"/>
        <end position="51"/>
    </location>
</feature>